<accession>A0A5E4RIZ8</accession>
<reference evidence="1 2" key="1">
    <citation type="submission" date="2019-08" db="EMBL/GenBank/DDBJ databases">
        <authorList>
            <person name="Peeters C."/>
        </authorList>
    </citation>
    <scope>NUCLEOTIDE SEQUENCE [LARGE SCALE GENOMIC DNA]</scope>
    <source>
        <strain evidence="1 2">LMG 31012</strain>
    </source>
</reference>
<dbReference type="RefSeq" id="WP_150587487.1">
    <property type="nucleotide sequence ID" value="NZ_CABPSH010000001.1"/>
</dbReference>
<dbReference type="EMBL" id="CABPSH010000001">
    <property type="protein sequence ID" value="VVD62524.1"/>
    <property type="molecule type" value="Genomic_DNA"/>
</dbReference>
<evidence type="ECO:0000313" key="2">
    <source>
        <dbReference type="Proteomes" id="UP000400981"/>
    </source>
</evidence>
<gene>
    <name evidence="1" type="ORF">PEP31012_00177</name>
</gene>
<keyword evidence="2" id="KW-1185">Reference proteome</keyword>
<proteinExistence type="predicted"/>
<name>A0A5E4RIZ8_9BURK</name>
<dbReference type="Proteomes" id="UP000400981">
    <property type="component" value="Unassembled WGS sequence"/>
</dbReference>
<dbReference type="AlphaFoldDB" id="A0A5E4RIZ8"/>
<organism evidence="1 2">
    <name type="scientific">Pandoraea eparura</name>
    <dbReference type="NCBI Taxonomy" id="2508291"/>
    <lineage>
        <taxon>Bacteria</taxon>
        <taxon>Pseudomonadati</taxon>
        <taxon>Pseudomonadota</taxon>
        <taxon>Betaproteobacteria</taxon>
        <taxon>Burkholderiales</taxon>
        <taxon>Burkholderiaceae</taxon>
        <taxon>Pandoraea</taxon>
    </lineage>
</organism>
<evidence type="ECO:0000313" key="1">
    <source>
        <dbReference type="EMBL" id="VVD62524.1"/>
    </source>
</evidence>
<sequence>MLDVNGFLADLQKLSAHSRSMTDTIRDYSDWIKVAILEYGVTDAAIVDSLNRHGLAIKLSTFKTAWRRICDEKNIPMRRANRSGAQSRANYVVEGSGPVAANNFIAASPAMPSGVVPQSEQSVNASQRRYGVPAGGNVNGPLTTVSGDANQRTPNVEQMRAHVSGYKYPEHGKYGASMTTYESQFKY</sequence>
<protein>
    <submittedName>
        <fullName evidence="1">Uncharacterized protein</fullName>
    </submittedName>
</protein>